<evidence type="ECO:0000313" key="2">
    <source>
        <dbReference type="Proteomes" id="UP000789920"/>
    </source>
</evidence>
<protein>
    <submittedName>
        <fullName evidence="1">34617_t:CDS:1</fullName>
    </submittedName>
</protein>
<accession>A0ACA9PXV5</accession>
<name>A0ACA9PXV5_9GLOM</name>
<reference evidence="1" key="1">
    <citation type="submission" date="2021-06" db="EMBL/GenBank/DDBJ databases">
        <authorList>
            <person name="Kallberg Y."/>
            <person name="Tangrot J."/>
            <person name="Rosling A."/>
        </authorList>
    </citation>
    <scope>NUCLEOTIDE SEQUENCE</scope>
    <source>
        <strain evidence="1">MA461A</strain>
    </source>
</reference>
<comment type="caution">
    <text evidence="1">The sequence shown here is derived from an EMBL/GenBank/DDBJ whole genome shotgun (WGS) entry which is preliminary data.</text>
</comment>
<sequence length="715" mass="80881">VHTVYERHPISMIGYSPLRMNLTAVSNKFKDIFFVAIYDSVFAYRLSPYHDDDDDTPKKPFKKLNRPVDSISPGDEDLHVINAIKVGEIGYEEVLVSVDESGDVHVWYTSNLEKIPLRFKNNESTWGIALHGPRRLLAVSANSHEITIFNLQYGLQPSAKFSDSQDMSNKQKYSLRGHRHNIPNISFSSCGQFLASCSIDRSCRIWNVNTGQTIAVCEVSNEWGWSTCFVSTSNFKNASNAIPRNLRMRKDINDRSRVRTDRIYSESERDNMPTALRSVTPTMRFFPLDTEYEDGYDESTEITTLVYNDYGAIETIETEDEENESSYSDAQGTNHNNENVSDDSDHDHGSHTPVPDDMSDDEWSPSAETRDMYSNNLNVRNSDEISSERTENGNTSTYSSRHPSPIVYASRFPSTSIAQQILPEIYFANNSPAYSPATPQYMQEPSSSTTSSLGQNLPHTPPAAYSPPQPTPLINDVSTSQEQVTATFSSSSFNSEHIRPESPVYSPMSPEYSPINTNYNPESPHYDPMSPQYTPTSPSYNPTYARPRAQDFFDDIPDNSYENERSPRSYSHSEEQEGSYRSQSLDRRIAIAIDNMEMHKTLKGRAPKISQDLILFGSQHDLFLLDPKSNLSIQSSLRSVVCKGDSRRARHLDSNDRLNMVEWIPDLSLAIVASQKGKVALVRLLKEISIKGIERYYLHDEELIPRTPLPNAPLI</sequence>
<gene>
    <name evidence="1" type="ORF">RPERSI_LOCUS12046</name>
</gene>
<feature type="non-terminal residue" evidence="1">
    <location>
        <position position="715"/>
    </location>
</feature>
<feature type="non-terminal residue" evidence="1">
    <location>
        <position position="1"/>
    </location>
</feature>
<dbReference type="EMBL" id="CAJVQC010025419">
    <property type="protein sequence ID" value="CAG8729849.1"/>
    <property type="molecule type" value="Genomic_DNA"/>
</dbReference>
<keyword evidence="2" id="KW-1185">Reference proteome</keyword>
<evidence type="ECO:0000313" key="1">
    <source>
        <dbReference type="EMBL" id="CAG8729849.1"/>
    </source>
</evidence>
<organism evidence="1 2">
    <name type="scientific">Racocetra persica</name>
    <dbReference type="NCBI Taxonomy" id="160502"/>
    <lineage>
        <taxon>Eukaryota</taxon>
        <taxon>Fungi</taxon>
        <taxon>Fungi incertae sedis</taxon>
        <taxon>Mucoromycota</taxon>
        <taxon>Glomeromycotina</taxon>
        <taxon>Glomeromycetes</taxon>
        <taxon>Diversisporales</taxon>
        <taxon>Gigasporaceae</taxon>
        <taxon>Racocetra</taxon>
    </lineage>
</organism>
<proteinExistence type="predicted"/>
<dbReference type="Proteomes" id="UP000789920">
    <property type="component" value="Unassembled WGS sequence"/>
</dbReference>